<dbReference type="Proteomes" id="UP000796880">
    <property type="component" value="Unassembled WGS sequence"/>
</dbReference>
<gene>
    <name evidence="3" type="ORF">FNV43_RR20262</name>
</gene>
<keyword evidence="1" id="KW-0472">Membrane</keyword>
<comment type="caution">
    <text evidence="3">The sequence shown here is derived from an EMBL/GenBank/DDBJ whole genome shotgun (WGS) entry which is preliminary data.</text>
</comment>
<feature type="transmembrane region" description="Helical" evidence="1">
    <location>
        <begin position="59"/>
        <end position="80"/>
    </location>
</feature>
<evidence type="ECO:0000256" key="1">
    <source>
        <dbReference type="SAM" id="Phobius"/>
    </source>
</evidence>
<dbReference type="AlphaFoldDB" id="A0A8K0E016"/>
<feature type="signal peptide" evidence="2">
    <location>
        <begin position="1"/>
        <end position="22"/>
    </location>
</feature>
<keyword evidence="1" id="KW-1133">Transmembrane helix</keyword>
<evidence type="ECO:0000313" key="4">
    <source>
        <dbReference type="Proteomes" id="UP000796880"/>
    </source>
</evidence>
<name>A0A8K0E016_9ROSA</name>
<keyword evidence="2" id="KW-0732">Signal</keyword>
<evidence type="ECO:0000256" key="2">
    <source>
        <dbReference type="SAM" id="SignalP"/>
    </source>
</evidence>
<protein>
    <submittedName>
        <fullName evidence="3">Uncharacterized protein</fullName>
    </submittedName>
</protein>
<proteinExistence type="predicted"/>
<keyword evidence="1" id="KW-0812">Transmembrane</keyword>
<reference evidence="3" key="1">
    <citation type="submission" date="2020-03" db="EMBL/GenBank/DDBJ databases">
        <title>A high-quality chromosome-level genome assembly of a woody plant with both climbing and erect habits, Rhamnella rubrinervis.</title>
        <authorList>
            <person name="Lu Z."/>
            <person name="Yang Y."/>
            <person name="Zhu X."/>
            <person name="Sun Y."/>
        </authorList>
    </citation>
    <scope>NUCLEOTIDE SEQUENCE</scope>
    <source>
        <strain evidence="3">BYM</strain>
        <tissue evidence="3">Leaf</tissue>
    </source>
</reference>
<feature type="chain" id="PRO_5035478524" evidence="2">
    <location>
        <begin position="23"/>
        <end position="128"/>
    </location>
</feature>
<keyword evidence="4" id="KW-1185">Reference proteome</keyword>
<sequence length="128" mass="13702">MSSFPVKLLAVIAICVLVGVSSAPLPFGGEKESSLHVSNCRDGSRKMTTEKEVECTEKVYVIFSASIINSPGFMVLLGLIRPAPTAKGFWILILLLFDATTRNLALERGTDYDIGLDGIASGPIRETG</sequence>
<dbReference type="EMBL" id="VOIH02000009">
    <property type="protein sequence ID" value="KAF3437508.1"/>
    <property type="molecule type" value="Genomic_DNA"/>
</dbReference>
<evidence type="ECO:0000313" key="3">
    <source>
        <dbReference type="EMBL" id="KAF3437508.1"/>
    </source>
</evidence>
<accession>A0A8K0E016</accession>
<organism evidence="3 4">
    <name type="scientific">Rhamnella rubrinervis</name>
    <dbReference type="NCBI Taxonomy" id="2594499"/>
    <lineage>
        <taxon>Eukaryota</taxon>
        <taxon>Viridiplantae</taxon>
        <taxon>Streptophyta</taxon>
        <taxon>Embryophyta</taxon>
        <taxon>Tracheophyta</taxon>
        <taxon>Spermatophyta</taxon>
        <taxon>Magnoliopsida</taxon>
        <taxon>eudicotyledons</taxon>
        <taxon>Gunneridae</taxon>
        <taxon>Pentapetalae</taxon>
        <taxon>rosids</taxon>
        <taxon>fabids</taxon>
        <taxon>Rosales</taxon>
        <taxon>Rhamnaceae</taxon>
        <taxon>rhamnoid group</taxon>
        <taxon>Rhamneae</taxon>
        <taxon>Rhamnella</taxon>
    </lineage>
</organism>